<dbReference type="GO" id="GO:0005524">
    <property type="term" value="F:ATP binding"/>
    <property type="evidence" value="ECO:0007669"/>
    <property type="project" value="InterPro"/>
</dbReference>
<evidence type="ECO:0000313" key="4">
    <source>
        <dbReference type="Proteomes" id="UP000197138"/>
    </source>
</evidence>
<proteinExistence type="predicted"/>
<keyword evidence="1" id="KW-0732">Signal</keyword>
<dbReference type="InterPro" id="IPR051343">
    <property type="entry name" value="G-type_lectin_kinases/EP1-like"/>
</dbReference>
<dbReference type="Gene3D" id="1.10.510.10">
    <property type="entry name" value="Transferase(Phosphotransferase) domain 1"/>
    <property type="match status" value="1"/>
</dbReference>
<comment type="caution">
    <text evidence="3">The sequence shown here is derived from an EMBL/GenBank/DDBJ whole genome shotgun (WGS) entry which is preliminary data.</text>
</comment>
<feature type="domain" description="Protein kinase" evidence="2">
    <location>
        <begin position="1"/>
        <end position="113"/>
    </location>
</feature>
<dbReference type="PANTHER" id="PTHR47976:SF30">
    <property type="entry name" value="RECEPTOR-LIKE SERINE_THREONINE-PROTEIN KINASE"/>
    <property type="match status" value="1"/>
</dbReference>
<evidence type="ECO:0000259" key="2">
    <source>
        <dbReference type="PROSITE" id="PS50011"/>
    </source>
</evidence>
<evidence type="ECO:0000256" key="1">
    <source>
        <dbReference type="ARBA" id="ARBA00022729"/>
    </source>
</evidence>
<dbReference type="AlphaFoldDB" id="A0A218X311"/>
<evidence type="ECO:0000313" key="3">
    <source>
        <dbReference type="EMBL" id="OWM78752.1"/>
    </source>
</evidence>
<dbReference type="PANTHER" id="PTHR47976">
    <property type="entry name" value="G-TYPE LECTIN S-RECEPTOR-LIKE SERINE/THREONINE-PROTEIN KINASE SD2-5"/>
    <property type="match status" value="1"/>
</dbReference>
<dbReference type="PROSITE" id="PS50011">
    <property type="entry name" value="PROTEIN_KINASE_DOM"/>
    <property type="match status" value="1"/>
</dbReference>
<name>A0A218X311_PUNGR</name>
<organism evidence="3 4">
    <name type="scientific">Punica granatum</name>
    <name type="common">Pomegranate</name>
    <dbReference type="NCBI Taxonomy" id="22663"/>
    <lineage>
        <taxon>Eukaryota</taxon>
        <taxon>Viridiplantae</taxon>
        <taxon>Streptophyta</taxon>
        <taxon>Embryophyta</taxon>
        <taxon>Tracheophyta</taxon>
        <taxon>Spermatophyta</taxon>
        <taxon>Magnoliopsida</taxon>
        <taxon>eudicotyledons</taxon>
        <taxon>Gunneridae</taxon>
        <taxon>Pentapetalae</taxon>
        <taxon>rosids</taxon>
        <taxon>malvids</taxon>
        <taxon>Myrtales</taxon>
        <taxon>Lythraceae</taxon>
        <taxon>Punica</taxon>
    </lineage>
</organism>
<dbReference type="GO" id="GO:0004672">
    <property type="term" value="F:protein kinase activity"/>
    <property type="evidence" value="ECO:0007669"/>
    <property type="project" value="InterPro"/>
</dbReference>
<dbReference type="InterPro" id="IPR011009">
    <property type="entry name" value="Kinase-like_dom_sf"/>
</dbReference>
<reference evidence="4" key="1">
    <citation type="journal article" date="2017" name="Plant J.">
        <title>The pomegranate (Punica granatum L.) genome and the genomics of punicalagin biosynthesis.</title>
        <authorList>
            <person name="Qin G."/>
            <person name="Xu C."/>
            <person name="Ming R."/>
            <person name="Tang H."/>
            <person name="Guyot R."/>
            <person name="Kramer E.M."/>
            <person name="Hu Y."/>
            <person name="Yi X."/>
            <person name="Qi Y."/>
            <person name="Xu X."/>
            <person name="Gao Z."/>
            <person name="Pan H."/>
            <person name="Jian J."/>
            <person name="Tian Y."/>
            <person name="Yue Z."/>
            <person name="Xu Y."/>
        </authorList>
    </citation>
    <scope>NUCLEOTIDE SEQUENCE [LARGE SCALE GENOMIC DNA]</scope>
    <source>
        <strain evidence="4">cv. Dabenzi</strain>
    </source>
</reference>
<dbReference type="Pfam" id="PF00069">
    <property type="entry name" value="Pkinase"/>
    <property type="match status" value="1"/>
</dbReference>
<protein>
    <recommendedName>
        <fullName evidence="2">Protein kinase domain-containing protein</fullName>
    </recommendedName>
</protein>
<sequence length="160" mass="18330">MRGTPGYLAPEWLRSLITEKVDVYSFGVVILEIVCGRRVFDSSQDEEDMHLLSFLKLKAEEDRLLDMPDRKRRPSTSTVVKAMDGAMDVEDDLDYDFWTRPARDGHEGKATFICKLQLCAAFDQIATLLNILVLLRSDLLMVSGTPGRHQWMQSMFLCLR</sequence>
<dbReference type="EMBL" id="MTKT01002492">
    <property type="protein sequence ID" value="OWM78752.1"/>
    <property type="molecule type" value="Genomic_DNA"/>
</dbReference>
<accession>A0A218X311</accession>
<dbReference type="Proteomes" id="UP000197138">
    <property type="component" value="Unassembled WGS sequence"/>
</dbReference>
<gene>
    <name evidence="3" type="ORF">CDL15_Pgr002923</name>
</gene>
<dbReference type="SUPFAM" id="SSF56112">
    <property type="entry name" value="Protein kinase-like (PK-like)"/>
    <property type="match status" value="1"/>
</dbReference>
<dbReference type="InterPro" id="IPR000719">
    <property type="entry name" value="Prot_kinase_dom"/>
</dbReference>